<gene>
    <name evidence="4" type="ORF">AMATHDRAFT_150375</name>
</gene>
<dbReference type="STRING" id="703135.A0A2A9NKH4"/>
<name>A0A2A9NKH4_9AGAR</name>
<dbReference type="AlphaFoldDB" id="A0A2A9NKH4"/>
<dbReference type="InterPro" id="IPR046757">
    <property type="entry name" value="YL1_N"/>
</dbReference>
<sequence length="496" mass="55202">MSDEEEYLVRRRSRRSTAGNRMQAALAEMSLEDANKDLEDDAEFTNIKEEEDVFESDFESTDEEAAQAEVAAGEKEVQDEERRVKKQTKSRLEKVTAAADARLRVTFDPNAMTEIDASQKPKQKRRVSLGLAVNAETGEVIPADEASVPDGQNMSTGSGVSKVRQSKRKHTIQNTVETVQRMKWSEEKKAAAPKKTKVVKKTFTQGELIARALDNEEGNIVEHRDYLILEEEKRKRARVVKASVEGPLIRWVSRKEEVREIIEPSPPVAAPTSLSIGSTSYLAPSSTSSYYQPTNPPSSTNNGQVQSTNIQPITSVAPKHPPQTHLATTMPIHSTTFPIEQLQLTQTQTPVPVMNLPIPVAPQPQPIEKTVDVTKNYLVHELGQKDGVRKPSWMETMNAMFGDHVKWDEVRIYVGKGRPLSRPIPICPITGKQALYMDPRTGVPYADLRGFRALTEILEHEYVWNAELGCYVGRESPGSASDRDSVADVVMDSDVG</sequence>
<dbReference type="PANTHER" id="PTHR13275">
    <property type="entry name" value="YL-1 PROTEIN TRANSCRIPTION FACTOR-LIKE 1"/>
    <property type="match status" value="1"/>
</dbReference>
<keyword evidence="5" id="KW-1185">Reference proteome</keyword>
<feature type="compositionally biased region" description="Basic and acidic residues" evidence="2">
    <location>
        <begin position="72"/>
        <end position="83"/>
    </location>
</feature>
<reference evidence="4 5" key="1">
    <citation type="submission" date="2014-02" db="EMBL/GenBank/DDBJ databases">
        <title>Transposable element dynamics among asymbiotic and ectomycorrhizal Amanita fungi.</title>
        <authorList>
            <consortium name="DOE Joint Genome Institute"/>
            <person name="Hess J."/>
            <person name="Skrede I."/>
            <person name="Wolfe B."/>
            <person name="LaButti K."/>
            <person name="Ohm R.A."/>
            <person name="Grigoriev I.V."/>
            <person name="Pringle A."/>
        </authorList>
    </citation>
    <scope>NUCLEOTIDE SEQUENCE [LARGE SCALE GENOMIC DNA]</scope>
    <source>
        <strain evidence="4 5">SKay4041</strain>
    </source>
</reference>
<feature type="region of interest" description="Disordered" evidence="2">
    <location>
        <begin position="70"/>
        <end position="90"/>
    </location>
</feature>
<protein>
    <recommendedName>
        <fullName evidence="3">Vps72/YL1 C-terminal domain-containing protein</fullName>
    </recommendedName>
</protein>
<dbReference type="Pfam" id="PF05764">
    <property type="entry name" value="YL1"/>
    <property type="match status" value="1"/>
</dbReference>
<feature type="domain" description="Vps72/YL1 C-terminal" evidence="3">
    <location>
        <begin position="425"/>
        <end position="454"/>
    </location>
</feature>
<evidence type="ECO:0000313" key="5">
    <source>
        <dbReference type="Proteomes" id="UP000242287"/>
    </source>
</evidence>
<dbReference type="InterPro" id="IPR013272">
    <property type="entry name" value="Vps72/YL1_C"/>
</dbReference>
<feature type="compositionally biased region" description="Polar residues" evidence="2">
    <location>
        <begin position="297"/>
        <end position="306"/>
    </location>
</feature>
<evidence type="ECO:0000259" key="3">
    <source>
        <dbReference type="SMART" id="SM00993"/>
    </source>
</evidence>
<evidence type="ECO:0000256" key="2">
    <source>
        <dbReference type="SAM" id="MobiDB-lite"/>
    </source>
</evidence>
<dbReference type="Proteomes" id="UP000242287">
    <property type="component" value="Unassembled WGS sequence"/>
</dbReference>
<dbReference type="Pfam" id="PF08265">
    <property type="entry name" value="YL1_C"/>
    <property type="match status" value="1"/>
</dbReference>
<feature type="region of interest" description="Disordered" evidence="2">
    <location>
        <begin position="285"/>
        <end position="306"/>
    </location>
</feature>
<feature type="compositionally biased region" description="Polar residues" evidence="2">
    <location>
        <begin position="150"/>
        <end position="159"/>
    </location>
</feature>
<comment type="similarity">
    <text evidence="1">Belongs to the VPS72/YL1 family.</text>
</comment>
<evidence type="ECO:0000256" key="1">
    <source>
        <dbReference type="ARBA" id="ARBA00006832"/>
    </source>
</evidence>
<evidence type="ECO:0000313" key="4">
    <source>
        <dbReference type="EMBL" id="PFH48212.1"/>
    </source>
</evidence>
<accession>A0A2A9NKH4</accession>
<feature type="region of interest" description="Disordered" evidence="2">
    <location>
        <begin position="145"/>
        <end position="171"/>
    </location>
</feature>
<feature type="region of interest" description="Disordered" evidence="2">
    <location>
        <begin position="1"/>
        <end position="21"/>
    </location>
</feature>
<dbReference type="OrthoDB" id="78296at2759"/>
<proteinExistence type="inferred from homology"/>
<dbReference type="EMBL" id="KZ302072">
    <property type="protein sequence ID" value="PFH48212.1"/>
    <property type="molecule type" value="Genomic_DNA"/>
</dbReference>
<dbReference type="SMART" id="SM00993">
    <property type="entry name" value="YL1_C"/>
    <property type="match status" value="1"/>
</dbReference>
<dbReference type="PANTHER" id="PTHR13275:SF4">
    <property type="entry name" value="VACUOLAR PROTEIN SORTING-ASSOCIATED PROTEIN 72 HOMOLOG"/>
    <property type="match status" value="1"/>
</dbReference>
<organism evidence="4 5">
    <name type="scientific">Amanita thiersii Skay4041</name>
    <dbReference type="NCBI Taxonomy" id="703135"/>
    <lineage>
        <taxon>Eukaryota</taxon>
        <taxon>Fungi</taxon>
        <taxon>Dikarya</taxon>
        <taxon>Basidiomycota</taxon>
        <taxon>Agaricomycotina</taxon>
        <taxon>Agaricomycetes</taxon>
        <taxon>Agaricomycetidae</taxon>
        <taxon>Agaricales</taxon>
        <taxon>Pluteineae</taxon>
        <taxon>Amanitaceae</taxon>
        <taxon>Amanita</taxon>
    </lineage>
</organism>
<dbReference type="GO" id="GO:0005634">
    <property type="term" value="C:nucleus"/>
    <property type="evidence" value="ECO:0007669"/>
    <property type="project" value="TreeGrafter"/>
</dbReference>